<proteinExistence type="predicted"/>
<protein>
    <submittedName>
        <fullName evidence="1">Uncharacterized protein</fullName>
    </submittedName>
</protein>
<comment type="caution">
    <text evidence="1">The sequence shown here is derived from an EMBL/GenBank/DDBJ whole genome shotgun (WGS) entry which is preliminary data.</text>
</comment>
<dbReference type="InterPro" id="IPR021637">
    <property type="entry name" value="DUF3243"/>
</dbReference>
<dbReference type="Gene3D" id="1.10.760.20">
    <property type="entry name" value="Protein of unknown function DUF3243"/>
    <property type="match status" value="1"/>
</dbReference>
<accession>A0ABV2KDA5</accession>
<evidence type="ECO:0000313" key="1">
    <source>
        <dbReference type="EMBL" id="MET3659061.1"/>
    </source>
</evidence>
<dbReference type="RefSeq" id="WP_354314609.1">
    <property type="nucleotide sequence ID" value="NZ_JBEPME010000007.1"/>
</dbReference>
<organism evidence="1 2">
    <name type="scientific">Sporosarcina psychrophila</name>
    <name type="common">Bacillus psychrophilus</name>
    <dbReference type="NCBI Taxonomy" id="1476"/>
    <lineage>
        <taxon>Bacteria</taxon>
        <taxon>Bacillati</taxon>
        <taxon>Bacillota</taxon>
        <taxon>Bacilli</taxon>
        <taxon>Bacillales</taxon>
        <taxon>Caryophanaceae</taxon>
        <taxon>Sporosarcina</taxon>
    </lineage>
</organism>
<sequence length="58" mass="6859">MDINLFETFLDEVGIGANVKEPINQEEKMLMELWESGTMEEQKMLAHTLLEMMRDKNR</sequence>
<keyword evidence="2" id="KW-1185">Reference proteome</keyword>
<gene>
    <name evidence="1" type="ORF">ABIC55_004180</name>
</gene>
<dbReference type="InterPro" id="IPR038292">
    <property type="entry name" value="YmfJ/YflH_sf"/>
</dbReference>
<dbReference type="Proteomes" id="UP001549104">
    <property type="component" value="Unassembled WGS sequence"/>
</dbReference>
<name>A0ABV2KDA5_SPOPS</name>
<dbReference type="Pfam" id="PF11588">
    <property type="entry name" value="DUF3243"/>
    <property type="match status" value="1"/>
</dbReference>
<reference evidence="1 2" key="1">
    <citation type="submission" date="2024-06" db="EMBL/GenBank/DDBJ databases">
        <title>Sorghum-associated microbial communities from plants grown in Nebraska, USA.</title>
        <authorList>
            <person name="Schachtman D."/>
        </authorList>
    </citation>
    <scope>NUCLEOTIDE SEQUENCE [LARGE SCALE GENOMIC DNA]</scope>
    <source>
        <strain evidence="1 2">1288</strain>
    </source>
</reference>
<dbReference type="EMBL" id="JBEPME010000007">
    <property type="protein sequence ID" value="MET3659061.1"/>
    <property type="molecule type" value="Genomic_DNA"/>
</dbReference>
<evidence type="ECO:0000313" key="2">
    <source>
        <dbReference type="Proteomes" id="UP001549104"/>
    </source>
</evidence>